<evidence type="ECO:0000313" key="2">
    <source>
        <dbReference type="Proteomes" id="UP000664052"/>
    </source>
</evidence>
<proteinExistence type="predicted"/>
<dbReference type="RefSeq" id="WP_207051046.1">
    <property type="nucleotide sequence ID" value="NZ_JAFIMU010000006.1"/>
</dbReference>
<dbReference type="EMBL" id="JAFIMU010000006">
    <property type="protein sequence ID" value="MBN8228218.1"/>
    <property type="molecule type" value="Genomic_DNA"/>
</dbReference>
<comment type="caution">
    <text evidence="1">The sequence shown here is derived from an EMBL/GenBank/DDBJ whole genome shotgun (WGS) entry which is preliminary data.</text>
</comment>
<keyword evidence="2" id="KW-1185">Reference proteome</keyword>
<organism evidence="1 2">
    <name type="scientific">Corallococcus macrosporus</name>
    <dbReference type="NCBI Taxonomy" id="35"/>
    <lineage>
        <taxon>Bacteria</taxon>
        <taxon>Pseudomonadati</taxon>
        <taxon>Myxococcota</taxon>
        <taxon>Myxococcia</taxon>
        <taxon>Myxococcales</taxon>
        <taxon>Cystobacterineae</taxon>
        <taxon>Myxococcaceae</taxon>
        <taxon>Corallococcus</taxon>
    </lineage>
</organism>
<dbReference type="Proteomes" id="UP000664052">
    <property type="component" value="Unassembled WGS sequence"/>
</dbReference>
<protein>
    <recommendedName>
        <fullName evidence="3">CARDB domain-containing protein</fullName>
    </recommendedName>
</protein>
<reference evidence="1 2" key="1">
    <citation type="submission" date="2021-02" db="EMBL/GenBank/DDBJ databases">
        <title>De Novo genome assembly of isolated myxobacteria.</title>
        <authorList>
            <person name="Stevens D.C."/>
        </authorList>
    </citation>
    <scope>NUCLEOTIDE SEQUENCE [LARGE SCALE GENOMIC DNA]</scope>
    <source>
        <strain evidence="1 2">ATCC 29039</strain>
    </source>
</reference>
<evidence type="ECO:0008006" key="3">
    <source>
        <dbReference type="Google" id="ProtNLM"/>
    </source>
</evidence>
<evidence type="ECO:0000313" key="1">
    <source>
        <dbReference type="EMBL" id="MBN8228218.1"/>
    </source>
</evidence>
<name>A0ABS3D974_9BACT</name>
<accession>A0ABS3D974</accession>
<sequence length="482" mass="52132">MYPRRRLLARGPWLFDLRPQRLIVFHGAEGVRREVSGDVPEYPSAPVVLASLNGSQDVWVGSGDRRVFSVGPGTSAPVQALPKECFDLTTDGNRFIGTVVDGALKLTTLFTTDGSGQQSEPMPLPKPVRARHGYGYASGRPQREPPDGALLDTSPFGITVVEKGRGRVYVLRSGADRPEGALQMEPGGEQDTWRALATPHGVLLLLVINYRQTALLHFALDGTLLGSLPGRDDDDDEEEEMIWGGAGVCVLDASRALLFVQDKALLVSLPGLQVMETLVGEWPAFVAVTPAGPDRWWVGAEDRDSLFLLTAEPGHPLRLHASNRPVSSGAPLMHVGYKTPAFQWTEHSSEPLAVSAPVTETWRAVVRNDGTACEAVRIRVSGALVGARVVDVSVRYRGQLLPMVGEQRVNVVGVTAGLEAGATAELEVSFKPRSEGSGPMTVTVEPCSWQAQPREWQWEKEQPRILAVTGHAASAQFPLTVE</sequence>
<gene>
    <name evidence="1" type="ORF">JYK02_11930</name>
</gene>